<name>A0A2T9ZLJ0_9FUNG</name>
<evidence type="ECO:0000313" key="1">
    <source>
        <dbReference type="EMBL" id="PVV05458.1"/>
    </source>
</evidence>
<proteinExistence type="predicted"/>
<dbReference type="EMBL" id="MBFS01000002">
    <property type="protein sequence ID" value="PVV05458.1"/>
    <property type="molecule type" value="Genomic_DNA"/>
</dbReference>
<sequence length="198" mass="22682">MVNVISDLDERSDFYELATYYVEDKIKNLDNPGGFYSYDLTYTINITNNNFSIDALQAPVNNFVSTLNDNTIYSILPVAILHNEQVSEKDLKINYHNAVDIVDNIFKSKLINNKLLDHDRVISNSPVPKDFNSLKTNPLFAPMFDPFLINHKNPINSKYNDNLSYEVVQNNNIFNVSVFDSNNVLVFKFLDNVVSDDV</sequence>
<keyword evidence="2" id="KW-1185">Reference proteome</keyword>
<dbReference type="Proteomes" id="UP000245609">
    <property type="component" value="Unassembled WGS sequence"/>
</dbReference>
<comment type="caution">
    <text evidence="1">The sequence shown here is derived from an EMBL/GenBank/DDBJ whole genome shotgun (WGS) entry which is preliminary data.</text>
</comment>
<reference evidence="1 2" key="1">
    <citation type="journal article" date="2018" name="MBio">
        <title>Comparative Genomics Reveals the Core Gene Toolbox for the Fungus-Insect Symbiosis.</title>
        <authorList>
            <person name="Wang Y."/>
            <person name="Stata M."/>
            <person name="Wang W."/>
            <person name="Stajich J.E."/>
            <person name="White M.M."/>
            <person name="Moncalvo J.M."/>
        </authorList>
    </citation>
    <scope>NUCLEOTIDE SEQUENCE [LARGE SCALE GENOMIC DNA]</scope>
    <source>
        <strain evidence="1 2">SC-DP-2</strain>
    </source>
</reference>
<organism evidence="1 2">
    <name type="scientific">Smittium megazygosporum</name>
    <dbReference type="NCBI Taxonomy" id="133381"/>
    <lineage>
        <taxon>Eukaryota</taxon>
        <taxon>Fungi</taxon>
        <taxon>Fungi incertae sedis</taxon>
        <taxon>Zoopagomycota</taxon>
        <taxon>Kickxellomycotina</taxon>
        <taxon>Harpellomycetes</taxon>
        <taxon>Harpellales</taxon>
        <taxon>Legeriomycetaceae</taxon>
        <taxon>Smittium</taxon>
    </lineage>
</organism>
<dbReference type="AlphaFoldDB" id="A0A2T9ZLJ0"/>
<protein>
    <submittedName>
        <fullName evidence="1">Uncharacterized protein</fullName>
    </submittedName>
</protein>
<accession>A0A2T9ZLJ0</accession>
<evidence type="ECO:0000313" key="2">
    <source>
        <dbReference type="Proteomes" id="UP000245609"/>
    </source>
</evidence>
<gene>
    <name evidence="1" type="ORF">BB560_000021</name>
</gene>